<dbReference type="GO" id="GO:0043039">
    <property type="term" value="P:tRNA aminoacylation"/>
    <property type="evidence" value="ECO:0007669"/>
    <property type="project" value="InterPro"/>
</dbReference>
<protein>
    <recommendedName>
        <fullName evidence="8">Threonyl/alanyl tRNA synthetase SAD domain-containing protein</fullName>
    </recommendedName>
</protein>
<evidence type="ECO:0000259" key="8">
    <source>
        <dbReference type="SMART" id="SM00863"/>
    </source>
</evidence>
<evidence type="ECO:0000256" key="4">
    <source>
        <dbReference type="ARBA" id="ARBA00022490"/>
    </source>
</evidence>
<dbReference type="EMBL" id="CAXITT010000155">
    <property type="protein sequence ID" value="CAL1533908.1"/>
    <property type="molecule type" value="Genomic_DNA"/>
</dbReference>
<name>A0AAV2HK37_LYMST</name>
<organism evidence="9 10">
    <name type="scientific">Lymnaea stagnalis</name>
    <name type="common">Great pond snail</name>
    <name type="synonym">Helix stagnalis</name>
    <dbReference type="NCBI Taxonomy" id="6523"/>
    <lineage>
        <taxon>Eukaryota</taxon>
        <taxon>Metazoa</taxon>
        <taxon>Spiralia</taxon>
        <taxon>Lophotrochozoa</taxon>
        <taxon>Mollusca</taxon>
        <taxon>Gastropoda</taxon>
        <taxon>Heterobranchia</taxon>
        <taxon>Euthyneura</taxon>
        <taxon>Panpulmonata</taxon>
        <taxon>Hygrophila</taxon>
        <taxon>Lymnaeoidea</taxon>
        <taxon>Lymnaeidae</taxon>
        <taxon>Lymnaea</taxon>
    </lineage>
</organism>
<comment type="subcellular location">
    <subcellularLocation>
        <location evidence="2">Cytoplasm</location>
    </subcellularLocation>
</comment>
<dbReference type="Gene3D" id="3.30.980.10">
    <property type="entry name" value="Threonyl-trna Synthetase, Chain A, domain 2"/>
    <property type="match status" value="1"/>
</dbReference>
<feature type="domain" description="Threonyl/alanyl tRNA synthetase SAD" evidence="8">
    <location>
        <begin position="92"/>
        <end position="135"/>
    </location>
</feature>
<comment type="similarity">
    <text evidence="3">Belongs to the class-II aminoacyl-tRNA synthetase family. Alax-L subfamily.</text>
</comment>
<dbReference type="GO" id="GO:0006412">
    <property type="term" value="P:translation"/>
    <property type="evidence" value="ECO:0007669"/>
    <property type="project" value="UniProtKB-KW"/>
</dbReference>
<evidence type="ECO:0000256" key="5">
    <source>
        <dbReference type="ARBA" id="ARBA00022723"/>
    </source>
</evidence>
<comment type="caution">
    <text evidence="9">The sequence shown here is derived from an EMBL/GenBank/DDBJ whole genome shotgun (WGS) entry which is preliminary data.</text>
</comment>
<keyword evidence="4" id="KW-0963">Cytoplasm</keyword>
<evidence type="ECO:0000313" key="9">
    <source>
        <dbReference type="EMBL" id="CAL1533908.1"/>
    </source>
</evidence>
<dbReference type="GO" id="GO:0005524">
    <property type="term" value="F:ATP binding"/>
    <property type="evidence" value="ECO:0007669"/>
    <property type="project" value="InterPro"/>
</dbReference>
<keyword evidence="5" id="KW-0479">Metal-binding</keyword>
<dbReference type="InterPro" id="IPR051335">
    <property type="entry name" value="Alanyl-tRNA_Editing_Enzymes"/>
</dbReference>
<dbReference type="SMART" id="SM00863">
    <property type="entry name" value="tRNA_SAD"/>
    <property type="match status" value="1"/>
</dbReference>
<dbReference type="PANTHER" id="PTHR43462:SF1">
    <property type="entry name" value="ALANYL-TRNA EDITING PROTEIN AARSD1"/>
    <property type="match status" value="1"/>
</dbReference>
<accession>A0AAV2HK37</accession>
<evidence type="ECO:0000256" key="2">
    <source>
        <dbReference type="ARBA" id="ARBA00004496"/>
    </source>
</evidence>
<dbReference type="InterPro" id="IPR012947">
    <property type="entry name" value="tRNA_SAD"/>
</dbReference>
<dbReference type="Proteomes" id="UP001497497">
    <property type="component" value="Unassembled WGS sequence"/>
</dbReference>
<evidence type="ECO:0000256" key="3">
    <source>
        <dbReference type="ARBA" id="ARBA00008429"/>
    </source>
</evidence>
<dbReference type="SUPFAM" id="SSF55186">
    <property type="entry name" value="ThrRS/AlaRS common domain"/>
    <property type="match status" value="1"/>
</dbReference>
<dbReference type="GO" id="GO:0002196">
    <property type="term" value="F:Ser-tRNA(Ala) deacylase activity"/>
    <property type="evidence" value="ECO:0007669"/>
    <property type="project" value="TreeGrafter"/>
</dbReference>
<sequence length="313" mass="34505">MQQHSAQHLITAITHQKFGFKTTSWNLGTDAVFIELDTPVITVDQILEIDRTVNESIRDNISVTPILYSDKDDPELKKARGLGLPADHVGPVRVLKIEGIDQTLCCGTHVSNLSHIQAIKILGAEKGKKNKMNLSFLAGGRLLHYVESSFKREKLLTGILKGSADQHADLADKAVKGFKAMQKACNLQLRELATLEVAIFKQSSQKDNLFVKHRMEGNNDYISVLIGELGDETLPKLITAGNEKEDGIFVLAGSDVLLKDMGSKICDVLEGKGALSKGMFRGKASKLSNRDKAEKLLREYLNQGPQRDSLKED</sequence>
<dbReference type="InterPro" id="IPR018163">
    <property type="entry name" value="Thr/Ala-tRNA-synth_IIc_edit"/>
</dbReference>
<evidence type="ECO:0000256" key="6">
    <source>
        <dbReference type="ARBA" id="ARBA00022833"/>
    </source>
</evidence>
<dbReference type="PANTHER" id="PTHR43462">
    <property type="entry name" value="ALANYL-TRNA EDITING PROTEIN"/>
    <property type="match status" value="1"/>
</dbReference>
<dbReference type="GO" id="GO:0004812">
    <property type="term" value="F:aminoacyl-tRNA ligase activity"/>
    <property type="evidence" value="ECO:0007669"/>
    <property type="project" value="InterPro"/>
</dbReference>
<dbReference type="FunFam" id="3.30.980.10:FF:000007">
    <property type="entry name" value="alanyl-tRNA editing protein Aarsd1"/>
    <property type="match status" value="1"/>
</dbReference>
<dbReference type="Pfam" id="PF07973">
    <property type="entry name" value="tRNA_SAD"/>
    <property type="match status" value="1"/>
</dbReference>
<evidence type="ECO:0000256" key="1">
    <source>
        <dbReference type="ARBA" id="ARBA00001947"/>
    </source>
</evidence>
<dbReference type="GO" id="GO:0005737">
    <property type="term" value="C:cytoplasm"/>
    <property type="evidence" value="ECO:0007669"/>
    <property type="project" value="UniProtKB-SubCell"/>
</dbReference>
<keyword evidence="10" id="KW-1185">Reference proteome</keyword>
<proteinExistence type="inferred from homology"/>
<dbReference type="GO" id="GO:0046872">
    <property type="term" value="F:metal ion binding"/>
    <property type="evidence" value="ECO:0007669"/>
    <property type="project" value="UniProtKB-KW"/>
</dbReference>
<evidence type="ECO:0000256" key="7">
    <source>
        <dbReference type="ARBA" id="ARBA00022917"/>
    </source>
</evidence>
<evidence type="ECO:0000313" key="10">
    <source>
        <dbReference type="Proteomes" id="UP001497497"/>
    </source>
</evidence>
<comment type="cofactor">
    <cofactor evidence="1">
        <name>Zn(2+)</name>
        <dbReference type="ChEBI" id="CHEBI:29105"/>
    </cofactor>
</comment>
<reference evidence="9 10" key="1">
    <citation type="submission" date="2024-04" db="EMBL/GenBank/DDBJ databases">
        <authorList>
            <consortium name="Genoscope - CEA"/>
            <person name="William W."/>
        </authorList>
    </citation>
    <scope>NUCLEOTIDE SEQUENCE [LARGE SCALE GENOMIC DNA]</scope>
</reference>
<gene>
    <name evidence="9" type="ORF">GSLYS_00007868001</name>
</gene>
<keyword evidence="6" id="KW-0862">Zinc</keyword>
<dbReference type="AlphaFoldDB" id="A0AAV2HK37"/>
<keyword evidence="7" id="KW-0648">Protein biosynthesis</keyword>